<feature type="transmembrane region" description="Helical" evidence="6">
    <location>
        <begin position="220"/>
        <end position="242"/>
    </location>
</feature>
<feature type="transmembrane region" description="Helical" evidence="6">
    <location>
        <begin position="188"/>
        <end position="208"/>
    </location>
</feature>
<evidence type="ECO:0000256" key="2">
    <source>
        <dbReference type="ARBA" id="ARBA00007362"/>
    </source>
</evidence>
<evidence type="ECO:0000259" key="7">
    <source>
        <dbReference type="Pfam" id="PF00892"/>
    </source>
</evidence>
<dbReference type="SUPFAM" id="SSF103481">
    <property type="entry name" value="Multidrug resistance efflux transporter EmrE"/>
    <property type="match status" value="2"/>
</dbReference>
<evidence type="ECO:0000256" key="3">
    <source>
        <dbReference type="ARBA" id="ARBA00022692"/>
    </source>
</evidence>
<gene>
    <name evidence="8" type="ORF">ACFO5X_06765</name>
</gene>
<dbReference type="InterPro" id="IPR037185">
    <property type="entry name" value="EmrE-like"/>
</dbReference>
<keyword evidence="3 6" id="KW-0812">Transmembrane</keyword>
<comment type="similarity">
    <text evidence="2">Belongs to the EamA transporter family.</text>
</comment>
<accession>A0ABV9KDK4</accession>
<keyword evidence="5 6" id="KW-0472">Membrane</keyword>
<keyword evidence="4 6" id="KW-1133">Transmembrane helix</keyword>
<evidence type="ECO:0000256" key="6">
    <source>
        <dbReference type="SAM" id="Phobius"/>
    </source>
</evidence>
<comment type="subcellular location">
    <subcellularLocation>
        <location evidence="1">Membrane</location>
        <topology evidence="1">Multi-pass membrane protein</topology>
    </subcellularLocation>
</comment>
<evidence type="ECO:0000256" key="4">
    <source>
        <dbReference type="ARBA" id="ARBA00022989"/>
    </source>
</evidence>
<feature type="transmembrane region" description="Helical" evidence="6">
    <location>
        <begin position="72"/>
        <end position="93"/>
    </location>
</feature>
<comment type="caution">
    <text evidence="8">The sequence shown here is derived from an EMBL/GenBank/DDBJ whole genome shotgun (WGS) entry which is preliminary data.</text>
</comment>
<feature type="transmembrane region" description="Helical" evidence="6">
    <location>
        <begin position="12"/>
        <end position="33"/>
    </location>
</feature>
<organism evidence="8 9">
    <name type="scientific">Seohaeicola nanhaiensis</name>
    <dbReference type="NCBI Taxonomy" id="1387282"/>
    <lineage>
        <taxon>Bacteria</taxon>
        <taxon>Pseudomonadati</taxon>
        <taxon>Pseudomonadota</taxon>
        <taxon>Alphaproteobacteria</taxon>
        <taxon>Rhodobacterales</taxon>
        <taxon>Roseobacteraceae</taxon>
        <taxon>Seohaeicola</taxon>
    </lineage>
</organism>
<dbReference type="InterPro" id="IPR000620">
    <property type="entry name" value="EamA_dom"/>
</dbReference>
<dbReference type="EMBL" id="JBHSGI010000004">
    <property type="protein sequence ID" value="MFC4668250.1"/>
    <property type="molecule type" value="Genomic_DNA"/>
</dbReference>
<evidence type="ECO:0000313" key="8">
    <source>
        <dbReference type="EMBL" id="MFC4668250.1"/>
    </source>
</evidence>
<reference evidence="9" key="1">
    <citation type="journal article" date="2019" name="Int. J. Syst. Evol. Microbiol.">
        <title>The Global Catalogue of Microorganisms (GCM) 10K type strain sequencing project: providing services to taxonomists for standard genome sequencing and annotation.</title>
        <authorList>
            <consortium name="The Broad Institute Genomics Platform"/>
            <consortium name="The Broad Institute Genome Sequencing Center for Infectious Disease"/>
            <person name="Wu L."/>
            <person name="Ma J."/>
        </authorList>
    </citation>
    <scope>NUCLEOTIDE SEQUENCE [LARGE SCALE GENOMIC DNA]</scope>
    <source>
        <strain evidence="9">CGMCC 4.7283</strain>
    </source>
</reference>
<dbReference type="RefSeq" id="WP_380716521.1">
    <property type="nucleotide sequence ID" value="NZ_JBHSGI010000004.1"/>
</dbReference>
<feature type="transmembrane region" description="Helical" evidence="6">
    <location>
        <begin position="249"/>
        <end position="270"/>
    </location>
</feature>
<name>A0ABV9KDK4_9RHOB</name>
<feature type="transmembrane region" description="Helical" evidence="6">
    <location>
        <begin position="276"/>
        <end position="301"/>
    </location>
</feature>
<dbReference type="PANTHER" id="PTHR32322:SF2">
    <property type="entry name" value="EAMA DOMAIN-CONTAINING PROTEIN"/>
    <property type="match status" value="1"/>
</dbReference>
<feature type="domain" description="EamA" evidence="7">
    <location>
        <begin position="161"/>
        <end position="292"/>
    </location>
</feature>
<evidence type="ECO:0000256" key="1">
    <source>
        <dbReference type="ARBA" id="ARBA00004141"/>
    </source>
</evidence>
<dbReference type="Pfam" id="PF00892">
    <property type="entry name" value="EamA"/>
    <property type="match status" value="2"/>
</dbReference>
<dbReference type="InterPro" id="IPR050638">
    <property type="entry name" value="AA-Vitamin_Transporters"/>
</dbReference>
<feature type="transmembrane region" description="Helical" evidence="6">
    <location>
        <begin position="133"/>
        <end position="154"/>
    </location>
</feature>
<protein>
    <submittedName>
        <fullName evidence="8">DMT family transporter</fullName>
    </submittedName>
</protein>
<feature type="domain" description="EamA" evidence="7">
    <location>
        <begin position="13"/>
        <end position="145"/>
    </location>
</feature>
<dbReference type="PANTHER" id="PTHR32322">
    <property type="entry name" value="INNER MEMBRANE TRANSPORTER"/>
    <property type="match status" value="1"/>
</dbReference>
<feature type="transmembrane region" description="Helical" evidence="6">
    <location>
        <begin position="39"/>
        <end position="60"/>
    </location>
</feature>
<evidence type="ECO:0000256" key="5">
    <source>
        <dbReference type="ARBA" id="ARBA00023136"/>
    </source>
</evidence>
<keyword evidence="9" id="KW-1185">Reference proteome</keyword>
<evidence type="ECO:0000313" key="9">
    <source>
        <dbReference type="Proteomes" id="UP001595973"/>
    </source>
</evidence>
<sequence length="309" mass="32383">MSDTPNITLASWIMIIALGFVWGGTFMVQAMALETEPPLWVAAGRITFAAVITGAVWIARGARMFTTAQRDWPALVAASVLSAAAPFMLLAWGQQYVTSSFTGVSMAAVALFVLPLAHFLLPGERLTMRRAIGFLIGFAGILVLMGPETFVSTGAGMEPFGRLACLGAAACYAVSSVLLRRLPPLDPVGISAATLLIGSAVVVPLALASHGLPADPGPRGLALIALLGLLPTAAANLLRIIVARTAGPVFMSLTNYQVPLWSVSLGVIFLGEPLKLSLLLATALILVGVALTQWGALVRLFSRQNRRPS</sequence>
<feature type="transmembrane region" description="Helical" evidence="6">
    <location>
        <begin position="160"/>
        <end position="179"/>
    </location>
</feature>
<dbReference type="Proteomes" id="UP001595973">
    <property type="component" value="Unassembled WGS sequence"/>
</dbReference>
<proteinExistence type="inferred from homology"/>
<feature type="transmembrane region" description="Helical" evidence="6">
    <location>
        <begin position="99"/>
        <end position="121"/>
    </location>
</feature>